<dbReference type="EMBL" id="UINC01138881">
    <property type="protein sequence ID" value="SVD25098.1"/>
    <property type="molecule type" value="Genomic_DNA"/>
</dbReference>
<accession>A0A382TUF7</accession>
<feature type="non-terminal residue" evidence="1">
    <location>
        <position position="52"/>
    </location>
</feature>
<protein>
    <submittedName>
        <fullName evidence="1">Uncharacterized protein</fullName>
    </submittedName>
</protein>
<sequence>VHNHPALHTQNIAYTGTKTVYNDYPSQCGAVAHLGERFNGIEEVESSSLSSS</sequence>
<name>A0A382TUF7_9ZZZZ</name>
<dbReference type="AlphaFoldDB" id="A0A382TUF7"/>
<feature type="non-terminal residue" evidence="1">
    <location>
        <position position="1"/>
    </location>
</feature>
<reference evidence="1" key="1">
    <citation type="submission" date="2018-05" db="EMBL/GenBank/DDBJ databases">
        <authorList>
            <person name="Lanie J.A."/>
            <person name="Ng W.-L."/>
            <person name="Kazmierczak K.M."/>
            <person name="Andrzejewski T.M."/>
            <person name="Davidsen T.M."/>
            <person name="Wayne K.J."/>
            <person name="Tettelin H."/>
            <person name="Glass J.I."/>
            <person name="Rusch D."/>
            <person name="Podicherti R."/>
            <person name="Tsui H.-C.T."/>
            <person name="Winkler M.E."/>
        </authorList>
    </citation>
    <scope>NUCLEOTIDE SEQUENCE</scope>
</reference>
<gene>
    <name evidence="1" type="ORF">METZ01_LOCUS377952</name>
</gene>
<organism evidence="1">
    <name type="scientific">marine metagenome</name>
    <dbReference type="NCBI Taxonomy" id="408172"/>
    <lineage>
        <taxon>unclassified sequences</taxon>
        <taxon>metagenomes</taxon>
        <taxon>ecological metagenomes</taxon>
    </lineage>
</organism>
<proteinExistence type="predicted"/>
<evidence type="ECO:0000313" key="1">
    <source>
        <dbReference type="EMBL" id="SVD25098.1"/>
    </source>
</evidence>